<dbReference type="Proteomes" id="UP000183832">
    <property type="component" value="Unassembled WGS sequence"/>
</dbReference>
<evidence type="ECO:0000259" key="1">
    <source>
        <dbReference type="PROSITE" id="PS50181"/>
    </source>
</evidence>
<reference evidence="2 3" key="1">
    <citation type="submission" date="2015-04" db="EMBL/GenBank/DDBJ databases">
        <authorList>
            <person name="Syromyatnikov M.Y."/>
            <person name="Popov V.N."/>
        </authorList>
    </citation>
    <scope>NUCLEOTIDE SEQUENCE [LARGE SCALE GENOMIC DNA]</scope>
</reference>
<dbReference type="SUPFAM" id="SSF81383">
    <property type="entry name" value="F-box domain"/>
    <property type="match status" value="1"/>
</dbReference>
<name>A0A1J1IHE4_9DIPT</name>
<feature type="domain" description="F-box" evidence="1">
    <location>
        <begin position="1"/>
        <end position="49"/>
    </location>
</feature>
<dbReference type="InterPro" id="IPR001810">
    <property type="entry name" value="F-box_dom"/>
</dbReference>
<evidence type="ECO:0000313" key="3">
    <source>
        <dbReference type="Proteomes" id="UP000183832"/>
    </source>
</evidence>
<organism evidence="2 3">
    <name type="scientific">Clunio marinus</name>
    <dbReference type="NCBI Taxonomy" id="568069"/>
    <lineage>
        <taxon>Eukaryota</taxon>
        <taxon>Metazoa</taxon>
        <taxon>Ecdysozoa</taxon>
        <taxon>Arthropoda</taxon>
        <taxon>Hexapoda</taxon>
        <taxon>Insecta</taxon>
        <taxon>Pterygota</taxon>
        <taxon>Neoptera</taxon>
        <taxon>Endopterygota</taxon>
        <taxon>Diptera</taxon>
        <taxon>Nematocera</taxon>
        <taxon>Chironomoidea</taxon>
        <taxon>Chironomidae</taxon>
        <taxon>Clunio</taxon>
    </lineage>
</organism>
<dbReference type="SUPFAM" id="SSF52047">
    <property type="entry name" value="RNI-like"/>
    <property type="match status" value="1"/>
</dbReference>
<keyword evidence="3" id="KW-1185">Reference proteome</keyword>
<protein>
    <submittedName>
        <fullName evidence="2">CLUMA_CG012965, isoform A</fullName>
    </submittedName>
</protein>
<dbReference type="InterPro" id="IPR032675">
    <property type="entry name" value="LRR_dom_sf"/>
</dbReference>
<dbReference type="PROSITE" id="PS50181">
    <property type="entry name" value="FBOX"/>
    <property type="match status" value="1"/>
</dbReference>
<evidence type="ECO:0000313" key="2">
    <source>
        <dbReference type="EMBL" id="CRK99687.1"/>
    </source>
</evidence>
<accession>A0A1J1IHE4</accession>
<dbReference type="InterPro" id="IPR036047">
    <property type="entry name" value="F-box-like_dom_sf"/>
</dbReference>
<dbReference type="Gene3D" id="3.80.10.10">
    <property type="entry name" value="Ribonuclease Inhibitor"/>
    <property type="match status" value="1"/>
</dbReference>
<dbReference type="Pfam" id="PF00646">
    <property type="entry name" value="F-box"/>
    <property type="match status" value="1"/>
</dbReference>
<dbReference type="OrthoDB" id="7787787at2759"/>
<dbReference type="EMBL" id="CVRI01000052">
    <property type="protein sequence ID" value="CRK99687.1"/>
    <property type="molecule type" value="Genomic_DNA"/>
</dbReference>
<dbReference type="AlphaFoldDB" id="A0A1J1IHE4"/>
<gene>
    <name evidence="2" type="ORF">CLUMA_CG012965</name>
</gene>
<sequence length="391" mass="45749">MDPFDKIPEDIHDEVLKYFKAEDMIEVLSLVSKAWYSAVASSNICMRKIKLNLRSKRKNDFTERIETLNWMSRKDGRSFQHLQINCLLDEGISQEVWSFLHSRAESIETINIRSMKFESDFIVTNIKLPKLEELKMMFVPRDAMNCLMTSTSSLKTMILRNEFPLCYDGVDYTPSETTIKSVQYCISANTKLEDLEIQGRPNFFGFFHKDLSEYVSFNLSKLVLKVEMSVEKISTECESNIIKFMKRQANSLEHFYIDSCGTNIIQFAFNSMPVLNFLRFDIELREPNKFNIKELNIEPNEKIKYLELPYIVLFDEVKDFLDLVPNVEEILIGHINPRVIEYTANNLQKLKSIVYRYDDSAGGCDKVYADMKIQNHEMNQNITLSLYNDFL</sequence>
<proteinExistence type="predicted"/>